<dbReference type="InterPro" id="IPR011650">
    <property type="entry name" value="Peptidase_M20_dimer"/>
</dbReference>
<dbReference type="EMBL" id="KV425938">
    <property type="protein sequence ID" value="KZV96768.1"/>
    <property type="molecule type" value="Genomic_DNA"/>
</dbReference>
<keyword evidence="3" id="KW-0378">Hydrolase</keyword>
<dbReference type="Pfam" id="PF07687">
    <property type="entry name" value="M20_dimer"/>
    <property type="match status" value="1"/>
</dbReference>
<evidence type="ECO:0000256" key="2">
    <source>
        <dbReference type="ARBA" id="ARBA00006247"/>
    </source>
</evidence>
<keyword evidence="4" id="KW-0464">Manganese</keyword>
<gene>
    <name evidence="6" type="ORF">EXIGLDRAFT_608834</name>
</gene>
<comment type="similarity">
    <text evidence="1">Belongs to the peptidase M20 family.</text>
</comment>
<comment type="cofactor">
    <cofactor evidence="4">
        <name>Mn(2+)</name>
        <dbReference type="ChEBI" id="CHEBI:29035"/>
    </cofactor>
    <text evidence="4">The Mn(2+) ion enhances activity.</text>
</comment>
<dbReference type="AlphaFoldDB" id="A0A165KRT6"/>
<evidence type="ECO:0000256" key="3">
    <source>
        <dbReference type="ARBA" id="ARBA00022801"/>
    </source>
</evidence>
<dbReference type="PANTHER" id="PTHR11014">
    <property type="entry name" value="PEPTIDASE M20 FAMILY MEMBER"/>
    <property type="match status" value="1"/>
</dbReference>
<dbReference type="SUPFAM" id="SSF53187">
    <property type="entry name" value="Zn-dependent exopeptidases"/>
    <property type="match status" value="1"/>
</dbReference>
<comment type="similarity">
    <text evidence="2">Belongs to the peptidase M20A family.</text>
</comment>
<keyword evidence="4" id="KW-0479">Metal-binding</keyword>
<feature type="binding site" evidence="4">
    <location>
        <position position="151"/>
    </location>
    <ligand>
        <name>Mn(2+)</name>
        <dbReference type="ChEBI" id="CHEBI:29035"/>
        <label>2</label>
    </ligand>
</feature>
<dbReference type="Proteomes" id="UP000077266">
    <property type="component" value="Unassembled WGS sequence"/>
</dbReference>
<dbReference type="GO" id="GO:0004180">
    <property type="term" value="F:carboxypeptidase activity"/>
    <property type="evidence" value="ECO:0007669"/>
    <property type="project" value="UniProtKB-KW"/>
</dbReference>
<evidence type="ECO:0000313" key="7">
    <source>
        <dbReference type="Proteomes" id="UP000077266"/>
    </source>
</evidence>
<protein>
    <submittedName>
        <fullName evidence="6">Metal-dependent amidase/aminoacylase/carboxypeptidase</fullName>
    </submittedName>
</protein>
<dbReference type="PIRSF" id="PIRSF005962">
    <property type="entry name" value="Pept_M20D_amidohydro"/>
    <property type="match status" value="1"/>
</dbReference>
<dbReference type="SUPFAM" id="SSF55031">
    <property type="entry name" value="Bacterial exopeptidase dimerisation domain"/>
    <property type="match status" value="1"/>
</dbReference>
<name>A0A165KRT6_EXIGL</name>
<dbReference type="Gene3D" id="3.30.70.360">
    <property type="match status" value="1"/>
</dbReference>
<keyword evidence="7" id="KW-1185">Reference proteome</keyword>
<dbReference type="InParanoid" id="A0A165KRT6"/>
<dbReference type="Pfam" id="PF01546">
    <property type="entry name" value="Peptidase_M20"/>
    <property type="match status" value="1"/>
</dbReference>
<accession>A0A165KRT6</accession>
<keyword evidence="6" id="KW-0645">Protease</keyword>
<dbReference type="STRING" id="1314781.A0A165KRT6"/>
<evidence type="ECO:0000256" key="1">
    <source>
        <dbReference type="ARBA" id="ARBA00006153"/>
    </source>
</evidence>
<dbReference type="InterPro" id="IPR002933">
    <property type="entry name" value="Peptidase_M20"/>
</dbReference>
<dbReference type="GO" id="GO:0046872">
    <property type="term" value="F:metal ion binding"/>
    <property type="evidence" value="ECO:0007669"/>
    <property type="project" value="UniProtKB-KW"/>
</dbReference>
<evidence type="ECO:0000259" key="5">
    <source>
        <dbReference type="Pfam" id="PF07687"/>
    </source>
</evidence>
<feature type="binding site" evidence="4">
    <location>
        <position position="117"/>
    </location>
    <ligand>
        <name>Mn(2+)</name>
        <dbReference type="ChEBI" id="CHEBI:29035"/>
        <label>2</label>
    </ligand>
</feature>
<feature type="binding site" evidence="4">
    <location>
        <position position="115"/>
    </location>
    <ligand>
        <name>Mn(2+)</name>
        <dbReference type="ChEBI" id="CHEBI:29035"/>
        <label>2</label>
    </ligand>
</feature>
<proteinExistence type="inferred from homology"/>
<dbReference type="OrthoDB" id="6119954at2759"/>
<sequence>MAALSQLIDKYRPDLGPYHDIYRTLHAAPELSFQESKTAAFAAAHLQALSPVFDIKTGIGGHGLVGILRNGTGRTVLLRADMDGLPVLEDTGLPYASTARQLDNDGVEKPVMHACGHDMHVTSMLAAAELLVAAKDSWNGTLIVLFQPAEERGAGAQAMVDDGLYTSRGVPKPDVVLGGHVMPFRAGTLGSRRGLMASAADSMRVTLFGRGGHASQPHRTLDPVVMAASAVLRLQTIVSREVPPEEPAVVTVGSLIAGQTENIISDKAELKINVRSYSVETREKVLRSVDRIIRAESLASGAEKEPVFEKTSSFPFTFNDDTVTAALEARFSSHFGDGYNSNQDRLYGSEDFSILGTAIERPCSFWVYGGVDPEKWDAAEKAGRIAEDIPVNHSPFFAPVIEPTLTRAVDALALGALTFLT</sequence>
<dbReference type="FunFam" id="3.30.70.360:FF:000001">
    <property type="entry name" value="N-acetyldiaminopimelate deacetylase"/>
    <property type="match status" value="1"/>
</dbReference>
<keyword evidence="6" id="KW-0121">Carboxypeptidase</keyword>
<evidence type="ECO:0000256" key="4">
    <source>
        <dbReference type="PIRSR" id="PIRSR005962-1"/>
    </source>
</evidence>
<dbReference type="InterPro" id="IPR036264">
    <property type="entry name" value="Bact_exopeptidase_dim_dom"/>
</dbReference>
<dbReference type="InterPro" id="IPR017439">
    <property type="entry name" value="Amidohydrolase"/>
</dbReference>
<feature type="binding site" evidence="4">
    <location>
        <position position="180"/>
    </location>
    <ligand>
        <name>Mn(2+)</name>
        <dbReference type="ChEBI" id="CHEBI:29035"/>
        <label>2</label>
    </ligand>
</feature>
<evidence type="ECO:0000313" key="6">
    <source>
        <dbReference type="EMBL" id="KZV96768.1"/>
    </source>
</evidence>
<organism evidence="6 7">
    <name type="scientific">Exidia glandulosa HHB12029</name>
    <dbReference type="NCBI Taxonomy" id="1314781"/>
    <lineage>
        <taxon>Eukaryota</taxon>
        <taxon>Fungi</taxon>
        <taxon>Dikarya</taxon>
        <taxon>Basidiomycota</taxon>
        <taxon>Agaricomycotina</taxon>
        <taxon>Agaricomycetes</taxon>
        <taxon>Auriculariales</taxon>
        <taxon>Exidiaceae</taxon>
        <taxon>Exidia</taxon>
    </lineage>
</organism>
<dbReference type="PANTHER" id="PTHR11014:SF63">
    <property type="entry name" value="METALLOPEPTIDASE, PUTATIVE (AFU_ORTHOLOGUE AFUA_6G09600)-RELATED"/>
    <property type="match status" value="1"/>
</dbReference>
<reference evidence="6 7" key="1">
    <citation type="journal article" date="2016" name="Mol. Biol. Evol.">
        <title>Comparative Genomics of Early-Diverging Mushroom-Forming Fungi Provides Insights into the Origins of Lignocellulose Decay Capabilities.</title>
        <authorList>
            <person name="Nagy L.G."/>
            <person name="Riley R."/>
            <person name="Tritt A."/>
            <person name="Adam C."/>
            <person name="Daum C."/>
            <person name="Floudas D."/>
            <person name="Sun H."/>
            <person name="Yadav J.S."/>
            <person name="Pangilinan J."/>
            <person name="Larsson K.H."/>
            <person name="Matsuura K."/>
            <person name="Barry K."/>
            <person name="Labutti K."/>
            <person name="Kuo R."/>
            <person name="Ohm R.A."/>
            <person name="Bhattacharya S.S."/>
            <person name="Shirouzu T."/>
            <person name="Yoshinaga Y."/>
            <person name="Martin F.M."/>
            <person name="Grigoriev I.V."/>
            <person name="Hibbett D.S."/>
        </authorList>
    </citation>
    <scope>NUCLEOTIDE SEQUENCE [LARGE SCALE GENOMIC DNA]</scope>
    <source>
        <strain evidence="6 7">HHB12029</strain>
    </source>
</reference>
<dbReference type="NCBIfam" id="TIGR01891">
    <property type="entry name" value="amidohydrolases"/>
    <property type="match status" value="1"/>
</dbReference>
<dbReference type="Gene3D" id="3.40.630.10">
    <property type="entry name" value="Zn peptidases"/>
    <property type="match status" value="1"/>
</dbReference>
<feature type="domain" description="Peptidase M20 dimerisation" evidence="5">
    <location>
        <begin position="202"/>
        <end position="297"/>
    </location>
</feature>